<evidence type="ECO:0000256" key="2">
    <source>
        <dbReference type="SAM" id="SignalP"/>
    </source>
</evidence>
<dbReference type="SMART" id="SM00856">
    <property type="entry name" value="PMEI"/>
    <property type="match status" value="1"/>
</dbReference>
<dbReference type="InterPro" id="IPR051955">
    <property type="entry name" value="PME_Inhibitor"/>
</dbReference>
<protein>
    <submittedName>
        <fullName evidence="4">21 kDa protein</fullName>
    </submittedName>
</protein>
<dbReference type="InterPro" id="IPR035513">
    <property type="entry name" value="Invertase/methylesterase_inhib"/>
</dbReference>
<feature type="chain" id="PRO_5032676737" evidence="2">
    <location>
        <begin position="33"/>
        <end position="201"/>
    </location>
</feature>
<comment type="caution">
    <text evidence="4">The sequence shown here is derived from an EMBL/GenBank/DDBJ whole genome shotgun (WGS) entry which is preliminary data.</text>
</comment>
<dbReference type="AlphaFoldDB" id="A0A830BQE1"/>
<evidence type="ECO:0000259" key="3">
    <source>
        <dbReference type="SMART" id="SM00856"/>
    </source>
</evidence>
<sequence length="201" mass="22080">MEGSNITTKPSLNHLLKSLTLLFLIYPHPISCSTVPVPKTYTNFIKKSCRATTYPSLCLKNLSKYAAAVKASKRKLCTAALAVAMQSARNCTSTVSTLAKRKGISRPEARAVKDCMGDLKDAVYHLKQTVSAMGRLRGPGRRFQWDNAKTYASAAITDADTCVDGFLGRRVSRSVRTKIKGCVSDVERLTSNALYLINHLY</sequence>
<evidence type="ECO:0000313" key="4">
    <source>
        <dbReference type="EMBL" id="GFP88272.1"/>
    </source>
</evidence>
<gene>
    <name evidence="4" type="ORF">PHJA_000970900</name>
</gene>
<organism evidence="4 5">
    <name type="scientific">Phtheirospermum japonicum</name>
    <dbReference type="NCBI Taxonomy" id="374723"/>
    <lineage>
        <taxon>Eukaryota</taxon>
        <taxon>Viridiplantae</taxon>
        <taxon>Streptophyta</taxon>
        <taxon>Embryophyta</taxon>
        <taxon>Tracheophyta</taxon>
        <taxon>Spermatophyta</taxon>
        <taxon>Magnoliopsida</taxon>
        <taxon>eudicotyledons</taxon>
        <taxon>Gunneridae</taxon>
        <taxon>Pentapetalae</taxon>
        <taxon>asterids</taxon>
        <taxon>lamiids</taxon>
        <taxon>Lamiales</taxon>
        <taxon>Orobanchaceae</taxon>
        <taxon>Orobanchaceae incertae sedis</taxon>
        <taxon>Phtheirospermum</taxon>
    </lineage>
</organism>
<evidence type="ECO:0000313" key="5">
    <source>
        <dbReference type="Proteomes" id="UP000653305"/>
    </source>
</evidence>
<dbReference type="Proteomes" id="UP000653305">
    <property type="component" value="Unassembled WGS sequence"/>
</dbReference>
<keyword evidence="5" id="KW-1185">Reference proteome</keyword>
<dbReference type="NCBIfam" id="TIGR01614">
    <property type="entry name" value="PME_inhib"/>
    <property type="match status" value="1"/>
</dbReference>
<dbReference type="PANTHER" id="PTHR31080:SF15">
    <property type="entry name" value="INVERTASE"/>
    <property type="match status" value="1"/>
</dbReference>
<feature type="signal peptide" evidence="2">
    <location>
        <begin position="1"/>
        <end position="32"/>
    </location>
</feature>
<dbReference type="PANTHER" id="PTHR31080">
    <property type="entry name" value="PECTINESTERASE INHIBITOR-LIKE"/>
    <property type="match status" value="1"/>
</dbReference>
<proteinExistence type="predicted"/>
<dbReference type="Gene3D" id="1.20.140.40">
    <property type="entry name" value="Invertase/pectin methylesterase inhibitor family protein"/>
    <property type="match status" value="1"/>
</dbReference>
<feature type="domain" description="Pectinesterase inhibitor" evidence="3">
    <location>
        <begin position="40"/>
        <end position="196"/>
    </location>
</feature>
<reference evidence="4" key="1">
    <citation type="submission" date="2020-07" db="EMBL/GenBank/DDBJ databases">
        <title>Ethylene signaling mediates host invasion by parasitic plants.</title>
        <authorList>
            <person name="Yoshida S."/>
        </authorList>
    </citation>
    <scope>NUCLEOTIDE SEQUENCE</scope>
    <source>
        <strain evidence="4">Okayama</strain>
    </source>
</reference>
<keyword evidence="1 2" id="KW-0732">Signal</keyword>
<dbReference type="CDD" id="cd15798">
    <property type="entry name" value="PMEI-like_3"/>
    <property type="match status" value="1"/>
</dbReference>
<evidence type="ECO:0000256" key="1">
    <source>
        <dbReference type="ARBA" id="ARBA00022729"/>
    </source>
</evidence>
<name>A0A830BQE1_9LAMI</name>
<dbReference type="GO" id="GO:0004857">
    <property type="term" value="F:enzyme inhibitor activity"/>
    <property type="evidence" value="ECO:0007669"/>
    <property type="project" value="InterPro"/>
</dbReference>
<dbReference type="OrthoDB" id="1430376at2759"/>
<dbReference type="SUPFAM" id="SSF101148">
    <property type="entry name" value="Plant invertase/pectin methylesterase inhibitor"/>
    <property type="match status" value="1"/>
</dbReference>
<accession>A0A830BQE1</accession>
<dbReference type="EMBL" id="BMAC01000166">
    <property type="protein sequence ID" value="GFP88272.1"/>
    <property type="molecule type" value="Genomic_DNA"/>
</dbReference>
<dbReference type="InterPro" id="IPR006501">
    <property type="entry name" value="Pectinesterase_inhib_dom"/>
</dbReference>
<dbReference type="Pfam" id="PF04043">
    <property type="entry name" value="PMEI"/>
    <property type="match status" value="1"/>
</dbReference>